<dbReference type="KEGG" id="pavi:110773404"/>
<accession>A0A6P5U2Q2</accession>
<evidence type="ECO:0000313" key="2">
    <source>
        <dbReference type="RefSeq" id="XP_021833612.1"/>
    </source>
</evidence>
<dbReference type="RefSeq" id="XP_021833612.1">
    <property type="nucleotide sequence ID" value="XM_021977920.1"/>
</dbReference>
<dbReference type="AlphaFoldDB" id="A0A6P5U2Q2"/>
<keyword evidence="1" id="KW-1185">Reference proteome</keyword>
<sequence>MPLHKGKVSTPPGTNQLCSLASGSPLLYAHEKLQHSGSITNLIYGVTQCARDISEETSKKCLGAMSELRSKLWKLVDKHLMWPNHIPHMGPSITSNKASNLMCCIIPSMRCKRKVHHLQLLSKLSNVKDNALQGDIKCRIPVDHANKSLRVRFQFHFPVLSIDHGIPATIYGES</sequence>
<proteinExistence type="predicted"/>
<gene>
    <name evidence="2" type="primary">LOC110773404</name>
</gene>
<name>A0A6P5U2Q2_PRUAV</name>
<protein>
    <submittedName>
        <fullName evidence="2">Uncharacterized protein LOC110773404</fullName>
    </submittedName>
</protein>
<reference evidence="2" key="1">
    <citation type="submission" date="2025-08" db="UniProtKB">
        <authorList>
            <consortium name="RefSeq"/>
        </authorList>
    </citation>
    <scope>IDENTIFICATION</scope>
</reference>
<organism evidence="1 2">
    <name type="scientific">Prunus avium</name>
    <name type="common">Cherry</name>
    <name type="synonym">Cerasus avium</name>
    <dbReference type="NCBI Taxonomy" id="42229"/>
    <lineage>
        <taxon>Eukaryota</taxon>
        <taxon>Viridiplantae</taxon>
        <taxon>Streptophyta</taxon>
        <taxon>Embryophyta</taxon>
        <taxon>Tracheophyta</taxon>
        <taxon>Spermatophyta</taxon>
        <taxon>Magnoliopsida</taxon>
        <taxon>eudicotyledons</taxon>
        <taxon>Gunneridae</taxon>
        <taxon>Pentapetalae</taxon>
        <taxon>rosids</taxon>
        <taxon>fabids</taxon>
        <taxon>Rosales</taxon>
        <taxon>Rosaceae</taxon>
        <taxon>Amygdaloideae</taxon>
        <taxon>Amygdaleae</taxon>
        <taxon>Prunus</taxon>
    </lineage>
</organism>
<dbReference type="GeneID" id="110773404"/>
<dbReference type="Proteomes" id="UP000515124">
    <property type="component" value="Unplaced"/>
</dbReference>
<evidence type="ECO:0000313" key="1">
    <source>
        <dbReference type="Proteomes" id="UP000515124"/>
    </source>
</evidence>